<dbReference type="InterPro" id="IPR019538">
    <property type="entry name" value="PSMD5"/>
</dbReference>
<sequence length="569" mass="61995">MSGVPSPRPSPSRPITARGGGGSHEGAGHGRHFVYSAADAIGALSDGVALLGGSVDLAGLVGRTKMADAVVELLERAARCEEPLEELRALRLAVQAVPPAALRARLSDEHLAALFTLLSASEREQLSACVAVLERVLQALDPLYAIQNLREELRKGLFHPDDSVKILSISQVGRIVENSDAVREILNSPELLRQIINCIGGEKIAVAKEAIKSLSRIAQTQDGLEALFVSSLLSDLKNVMATNDVVRYRVYELIIEISSVSADSLNYCANSGLISDLIGELTGDDVLVRATCIEMVTSLAHTPHGRQYLAQQGIIDKISNIIIGAESDPFSGFYLPGFIKFFGNLAVVDSPQQICERYPVFMEKVFEMAESHDPTMIGVAVDTLGILGSSVEGKQVLQKARSRFQNLLNKIGHQAKNAPTELRLRCLDAVSSLLYLPPEQQTEDLLRMTESWFTSLSSQPLELFRSISTQPFPDLHCGALRVFTAIANQAWAQKLMLNSPGFVEYIVDRSVEPDKASKDAKYELVKALVNSKTIAEIFGNQYYLRLRAYLNEGPYYVKAVSTTAVEGAE</sequence>
<accession>A0A8C2TC14</accession>
<protein>
    <recommendedName>
        <fullName evidence="2">26S proteasome non-ATPase regulatory subunit 5</fullName>
    </recommendedName>
</protein>
<dbReference type="FunFam" id="1.25.10.10:FF:000208">
    <property type="entry name" value="26S proteasome non-ATPase regulatory subunit 5"/>
    <property type="match status" value="1"/>
</dbReference>
<keyword evidence="3" id="KW-0007">Acetylation</keyword>
<dbReference type="GO" id="GO:0008540">
    <property type="term" value="C:proteasome regulatory particle, base subcomplex"/>
    <property type="evidence" value="ECO:0007669"/>
    <property type="project" value="Ensembl"/>
</dbReference>
<comment type="similarity">
    <text evidence="1">Belongs to the proteasome subunit S5B/HSM3 family.</text>
</comment>
<organism evidence="8 9">
    <name type="scientific">Coturnix japonica</name>
    <name type="common">Japanese quail</name>
    <name type="synonym">Coturnix coturnix japonica</name>
    <dbReference type="NCBI Taxonomy" id="93934"/>
    <lineage>
        <taxon>Eukaryota</taxon>
        <taxon>Metazoa</taxon>
        <taxon>Chordata</taxon>
        <taxon>Craniata</taxon>
        <taxon>Vertebrata</taxon>
        <taxon>Euteleostomi</taxon>
        <taxon>Archelosauria</taxon>
        <taxon>Archosauria</taxon>
        <taxon>Dinosauria</taxon>
        <taxon>Saurischia</taxon>
        <taxon>Theropoda</taxon>
        <taxon>Coelurosauria</taxon>
        <taxon>Aves</taxon>
        <taxon>Neognathae</taxon>
        <taxon>Galloanserae</taxon>
        <taxon>Galliformes</taxon>
        <taxon>Phasianidae</taxon>
        <taxon>Perdicinae</taxon>
        <taxon>Coturnix</taxon>
    </lineage>
</organism>
<evidence type="ECO:0000256" key="4">
    <source>
        <dbReference type="ARBA" id="ARBA00023186"/>
    </source>
</evidence>
<reference evidence="8" key="1">
    <citation type="submission" date="2015-11" db="EMBL/GenBank/DDBJ databases">
        <authorList>
            <consortium name="International Coturnix japonica Genome Analysis Consortium"/>
            <person name="Warren W."/>
            <person name="Burt D.W."/>
            <person name="Antin P.B."/>
            <person name="Lanford R."/>
            <person name="Gros J."/>
            <person name="Wilson R.K."/>
        </authorList>
    </citation>
    <scope>NUCLEOTIDE SEQUENCE [LARGE SCALE GENOMIC DNA]</scope>
</reference>
<evidence type="ECO:0000313" key="9">
    <source>
        <dbReference type="Proteomes" id="UP000694412"/>
    </source>
</evidence>
<dbReference type="Gene3D" id="1.25.10.10">
    <property type="entry name" value="Leucine-rich Repeat Variant"/>
    <property type="match status" value="2"/>
</dbReference>
<proteinExistence type="inferred from homology"/>
<evidence type="ECO:0000256" key="2">
    <source>
        <dbReference type="ARBA" id="ARBA00014933"/>
    </source>
</evidence>
<dbReference type="GO" id="GO:0005829">
    <property type="term" value="C:cytosol"/>
    <property type="evidence" value="ECO:0007669"/>
    <property type="project" value="TreeGrafter"/>
</dbReference>
<gene>
    <name evidence="8" type="primary">PSMD5</name>
</gene>
<comment type="function">
    <text evidence="5">Acts as a chaperone during the assembly of the 26S proteasome, specifically of the base subcomplex of the PA700/19S regulatory complex (RC). In the initial step of the base subcomplex assembly is part of an intermediate PSMD5:PSMC2:PSMC1:PSMD2 module which probably assembles with a PSMD10:PSMC4:PSMC5:PAAF1 module followed by dissociation of PSMD5.</text>
</comment>
<reference evidence="8" key="2">
    <citation type="submission" date="2025-08" db="UniProtKB">
        <authorList>
            <consortium name="Ensembl"/>
        </authorList>
    </citation>
    <scope>IDENTIFICATION</scope>
</reference>
<dbReference type="PANTHER" id="PTHR13554">
    <property type="entry name" value="26S PROTEASOME NON-ATPASE REGULATORY SUBUNIT 5-RELATED"/>
    <property type="match status" value="1"/>
</dbReference>
<keyword evidence="4" id="KW-0143">Chaperone</keyword>
<dbReference type="SUPFAM" id="SSF48371">
    <property type="entry name" value="ARM repeat"/>
    <property type="match status" value="1"/>
</dbReference>
<evidence type="ECO:0000313" key="8">
    <source>
        <dbReference type="Ensembl" id="ENSCJPP00005010247.1"/>
    </source>
</evidence>
<feature type="region of interest" description="Disordered" evidence="7">
    <location>
        <begin position="1"/>
        <end position="28"/>
    </location>
</feature>
<dbReference type="GeneTree" id="ENSGT00390000013040"/>
<dbReference type="AlphaFoldDB" id="A0A8C2TC14"/>
<dbReference type="InterPro" id="IPR011989">
    <property type="entry name" value="ARM-like"/>
</dbReference>
<reference evidence="8" key="3">
    <citation type="submission" date="2025-09" db="UniProtKB">
        <authorList>
            <consortium name="Ensembl"/>
        </authorList>
    </citation>
    <scope>IDENTIFICATION</scope>
</reference>
<feature type="compositionally biased region" description="Pro residues" evidence="7">
    <location>
        <begin position="1"/>
        <end position="12"/>
    </location>
</feature>
<keyword evidence="9" id="KW-1185">Reference proteome</keyword>
<dbReference type="Proteomes" id="UP000694412">
    <property type="component" value="Chromosome 17"/>
</dbReference>
<dbReference type="PANTHER" id="PTHR13554:SF10">
    <property type="entry name" value="26S PROTEASOME NON-ATPASE REGULATORY SUBUNIT 5"/>
    <property type="match status" value="1"/>
</dbReference>
<dbReference type="GO" id="GO:0070682">
    <property type="term" value="P:proteasome regulatory particle assembly"/>
    <property type="evidence" value="ECO:0007669"/>
    <property type="project" value="Ensembl"/>
</dbReference>
<evidence type="ECO:0000256" key="5">
    <source>
        <dbReference type="ARBA" id="ARBA00055861"/>
    </source>
</evidence>
<dbReference type="Pfam" id="PF10508">
    <property type="entry name" value="Proteasom_PSMB"/>
    <property type="match status" value="1"/>
</dbReference>
<evidence type="ECO:0000256" key="1">
    <source>
        <dbReference type="ARBA" id="ARBA00006823"/>
    </source>
</evidence>
<comment type="subunit">
    <text evidence="6">Interacts with PSMC1, PSMC2, PSMD1 and PSMD6. Part of transient complex containing PSMD5, PSMC2, PSMC1 and PSMD2 formed during the assembly of the 26S proteasome.</text>
</comment>
<evidence type="ECO:0000256" key="7">
    <source>
        <dbReference type="SAM" id="MobiDB-lite"/>
    </source>
</evidence>
<evidence type="ECO:0000256" key="6">
    <source>
        <dbReference type="ARBA" id="ARBA00064552"/>
    </source>
</evidence>
<name>A0A8C2TC14_COTJA</name>
<dbReference type="InterPro" id="IPR016024">
    <property type="entry name" value="ARM-type_fold"/>
</dbReference>
<dbReference type="Ensembl" id="ENSCJPT00005015228.1">
    <property type="protein sequence ID" value="ENSCJPP00005010247.1"/>
    <property type="gene ID" value="ENSCJPG00005008960.1"/>
</dbReference>
<evidence type="ECO:0000256" key="3">
    <source>
        <dbReference type="ARBA" id="ARBA00022990"/>
    </source>
</evidence>